<dbReference type="EMBL" id="CADEPI010000455">
    <property type="protein sequence ID" value="CAB3386118.1"/>
    <property type="molecule type" value="Genomic_DNA"/>
</dbReference>
<evidence type="ECO:0000313" key="3">
    <source>
        <dbReference type="EMBL" id="CAB3386118.1"/>
    </source>
</evidence>
<name>A0A8S1DZL8_9INSE</name>
<evidence type="ECO:0000256" key="1">
    <source>
        <dbReference type="ARBA" id="ARBA00009759"/>
    </source>
</evidence>
<dbReference type="InterPro" id="IPR020550">
    <property type="entry name" value="Inositol_monophosphatase_CS"/>
</dbReference>
<gene>
    <name evidence="3" type="ORF">CLODIP_2_CD06303</name>
</gene>
<feature type="binding site" evidence="2">
    <location>
        <position position="638"/>
    </location>
    <ligand>
        <name>Mg(2+)</name>
        <dbReference type="ChEBI" id="CHEBI:18420"/>
        <label>1</label>
        <note>catalytic</note>
    </ligand>
</feature>
<dbReference type="Gene3D" id="3.30.540.10">
    <property type="entry name" value="Fructose-1,6-Bisphosphatase, subunit A, domain 1"/>
    <property type="match status" value="1"/>
</dbReference>
<dbReference type="PANTHER" id="PTHR47113">
    <property type="entry name" value="LD09343P"/>
    <property type="match status" value="1"/>
</dbReference>
<dbReference type="PROSITE" id="PS51221">
    <property type="entry name" value="TTL"/>
    <property type="match status" value="1"/>
</dbReference>
<feature type="binding site" evidence="2">
    <location>
        <position position="715"/>
    </location>
    <ligand>
        <name>Mg(2+)</name>
        <dbReference type="ChEBI" id="CHEBI:18420"/>
        <label>1</label>
        <note>catalytic</note>
    </ligand>
</feature>
<dbReference type="Gene3D" id="3.40.190.80">
    <property type="match status" value="1"/>
</dbReference>
<feature type="binding site" evidence="2">
    <location>
        <position position="717"/>
    </location>
    <ligand>
        <name>Mg(2+)</name>
        <dbReference type="ChEBI" id="CHEBI:18420"/>
        <label>1</label>
        <note>catalytic</note>
    </ligand>
</feature>
<dbReference type="SUPFAM" id="SSF56059">
    <property type="entry name" value="Glutathione synthetase ATP-binding domain-like"/>
    <property type="match status" value="1"/>
</dbReference>
<dbReference type="Gene3D" id="4.10.460.10">
    <property type="entry name" value="Inositol Polyphosphate 1-phosphatase, domain 1"/>
    <property type="match status" value="1"/>
</dbReference>
<keyword evidence="4" id="KW-1185">Reference proteome</keyword>
<dbReference type="Proteomes" id="UP000494165">
    <property type="component" value="Unassembled WGS sequence"/>
</dbReference>
<comment type="similarity">
    <text evidence="1">Belongs to the inositol monophosphatase superfamily.</text>
</comment>
<comment type="cofactor">
    <cofactor evidence="2">
        <name>Mg(2+)</name>
        <dbReference type="ChEBI" id="CHEBI:18420"/>
    </cofactor>
</comment>
<dbReference type="Pfam" id="PF00459">
    <property type="entry name" value="Inositol_P"/>
    <property type="match status" value="1"/>
</dbReference>
<dbReference type="InterPro" id="IPR053317">
    <property type="entry name" value="Tubulin_polyglutamylase"/>
</dbReference>
<sequence length="930" mass="106111">MNTTACSLLKNCWKFDFLWIIHKQWFISSFHSLDFKRKYLETKMRKNQRGSESSRVTEGKDPVKNTNSNIAVVIIAFIAICTMYSMKQEQICSKEKKPLVCVWTIETHNKGHLQHVYDLFERLGYQTTDDIDSDWDVLWTHDDPFSNETLDMKLRNLKPHQRVNKMPGVNLYVTQKMMLSVIGSAYIPKSFHFPQQQEEFNKYTMDNPDKLFVEKSIHHHGGVSIKSVDEVGKHPDETFVQEYVSNPLLIDGRKFDIGVYVVVASLDPLRVYALDGDVVFRFCAKPYEPFNSSILAKYVIGSEHYPVWKVQEIQQYLELSYEYKEAFETHIRSIGRDPGTIWKQIVSAIQHVFVERLPNLMIPKYKMYKHIKRSFFELMRFDFIVDKDFKIHLLEVNMSPNLSSTQYSHNSIIYDQILFSTLSLTGISSFFNPSFQGERRANEMMVAKRNVMVYPELCLKCADCSLSECQLCEPCLTDELLDEIKAAYRENKNQYRFKRVFPPRMTQEDANSGISSRYDNSRKPRVAAAAAAAGRPPRLTLLWTADWNAPLKGITMLANMKSFLQAIINVSEKAANIARACRREVQLFRLLVQEKSNEEKNQRFVQDFKTLADVLIQETVKHELGSKFPELIGFIQGEESNVFTNTLGETIEVKIMGSQEDTAELLSKVLDGDRSAADLLALEVHRDVIIDSDIPQELNDTNNLLPMDTIGIWIDPIDSTAEYIQGTECSPDSHDIYVCGLRCVTVLIGAYNRKSGEPMIGVVNQPFFLENGDSWRGTFYWGVSCEGTVRNSFSAPPSPTSTVVLSGSETDALKENLAKHFELVEAAGAGYKLLSVARGLADIYILSRGSTFRWDSCAPHAILKSLGGGVIRYCEVMEKLATVRSYKGNFEDKYGLRYHQQGRKGWCNDEGLIAYSSPQNLLKLLTCLES</sequence>
<dbReference type="InterPro" id="IPR004344">
    <property type="entry name" value="TTL/TTLL_fam"/>
</dbReference>
<dbReference type="SUPFAM" id="SSF56655">
    <property type="entry name" value="Carbohydrate phosphatase"/>
    <property type="match status" value="1"/>
</dbReference>
<dbReference type="PROSITE" id="PS00630">
    <property type="entry name" value="IMP_2"/>
    <property type="match status" value="1"/>
</dbReference>
<dbReference type="OrthoDB" id="9977309at2759"/>
<feature type="binding site" evidence="2">
    <location>
        <position position="718"/>
    </location>
    <ligand>
        <name>Mg(2+)</name>
        <dbReference type="ChEBI" id="CHEBI:18420"/>
        <label>1</label>
        <note>catalytic</note>
    </ligand>
</feature>
<organism evidence="3 4">
    <name type="scientific">Cloeon dipterum</name>
    <dbReference type="NCBI Taxonomy" id="197152"/>
    <lineage>
        <taxon>Eukaryota</taxon>
        <taxon>Metazoa</taxon>
        <taxon>Ecdysozoa</taxon>
        <taxon>Arthropoda</taxon>
        <taxon>Hexapoda</taxon>
        <taxon>Insecta</taxon>
        <taxon>Pterygota</taxon>
        <taxon>Palaeoptera</taxon>
        <taxon>Ephemeroptera</taxon>
        <taxon>Pisciforma</taxon>
        <taxon>Baetidae</taxon>
        <taxon>Cloeon</taxon>
    </lineage>
</organism>
<reference evidence="3 4" key="1">
    <citation type="submission" date="2020-04" db="EMBL/GenBank/DDBJ databases">
        <authorList>
            <person name="Alioto T."/>
            <person name="Alioto T."/>
            <person name="Gomez Garrido J."/>
        </authorList>
    </citation>
    <scope>NUCLEOTIDE SEQUENCE [LARGE SCALE GENOMIC DNA]</scope>
</reference>
<feature type="binding site" evidence="2">
    <location>
        <position position="855"/>
    </location>
    <ligand>
        <name>Mg(2+)</name>
        <dbReference type="ChEBI" id="CHEBI:18420"/>
        <label>1</label>
        <note>catalytic</note>
    </ligand>
</feature>
<keyword evidence="2" id="KW-0460">Magnesium</keyword>
<dbReference type="GO" id="GO:0046854">
    <property type="term" value="P:phosphatidylinositol phosphate biosynthetic process"/>
    <property type="evidence" value="ECO:0007669"/>
    <property type="project" value="InterPro"/>
</dbReference>
<dbReference type="AlphaFoldDB" id="A0A8S1DZL8"/>
<proteinExistence type="inferred from homology"/>
<dbReference type="Pfam" id="PF03133">
    <property type="entry name" value="TTL"/>
    <property type="match status" value="1"/>
</dbReference>
<protein>
    <submittedName>
        <fullName evidence="3">Uncharacterized protein</fullName>
    </submittedName>
</protein>
<dbReference type="Gene3D" id="3.30.470.20">
    <property type="entry name" value="ATP-grasp fold, B domain"/>
    <property type="match status" value="1"/>
</dbReference>
<dbReference type="InterPro" id="IPR044897">
    <property type="entry name" value="INPP1_dom_1"/>
</dbReference>
<accession>A0A8S1DZL8</accession>
<dbReference type="PANTHER" id="PTHR47113:SF1">
    <property type="entry name" value="LD09343P"/>
    <property type="match status" value="1"/>
</dbReference>
<dbReference type="InterPro" id="IPR000760">
    <property type="entry name" value="Inositol_monophosphatase-like"/>
</dbReference>
<evidence type="ECO:0000256" key="2">
    <source>
        <dbReference type="PIRSR" id="PIRSR600760-2"/>
    </source>
</evidence>
<evidence type="ECO:0000313" key="4">
    <source>
        <dbReference type="Proteomes" id="UP000494165"/>
    </source>
</evidence>
<comment type="caution">
    <text evidence="3">The sequence shown here is derived from an EMBL/GenBank/DDBJ whole genome shotgun (WGS) entry which is preliminary data.</text>
</comment>
<dbReference type="GO" id="GO:0046872">
    <property type="term" value="F:metal ion binding"/>
    <property type="evidence" value="ECO:0007669"/>
    <property type="project" value="UniProtKB-KW"/>
</dbReference>
<keyword evidence="2" id="KW-0479">Metal-binding</keyword>